<evidence type="ECO:0000256" key="1">
    <source>
        <dbReference type="ARBA" id="ARBA00004651"/>
    </source>
</evidence>
<dbReference type="Pfam" id="PF02653">
    <property type="entry name" value="BPD_transp_2"/>
    <property type="match status" value="1"/>
</dbReference>
<evidence type="ECO:0000256" key="9">
    <source>
        <dbReference type="SAM" id="Phobius"/>
    </source>
</evidence>
<evidence type="ECO:0000256" key="2">
    <source>
        <dbReference type="ARBA" id="ARBA00022448"/>
    </source>
</evidence>
<gene>
    <name evidence="10" type="ORF">HND93_20565</name>
</gene>
<dbReference type="PANTHER" id="PTHR11795">
    <property type="entry name" value="BRANCHED-CHAIN AMINO ACID TRANSPORT SYSTEM PERMEASE PROTEIN LIVH"/>
    <property type="match status" value="1"/>
</dbReference>
<dbReference type="PANTHER" id="PTHR11795:SF450">
    <property type="entry name" value="ABC TRANSPORTER PERMEASE PROTEIN"/>
    <property type="match status" value="1"/>
</dbReference>
<proteinExistence type="inferred from homology"/>
<protein>
    <submittedName>
        <fullName evidence="10">Branched-chain amino acid ABC transporter permease</fullName>
    </submittedName>
</protein>
<organism evidence="10 11">
    <name type="scientific">Azospirillum oleiclasticum</name>
    <dbReference type="NCBI Taxonomy" id="2735135"/>
    <lineage>
        <taxon>Bacteria</taxon>
        <taxon>Pseudomonadati</taxon>
        <taxon>Pseudomonadota</taxon>
        <taxon>Alphaproteobacteria</taxon>
        <taxon>Rhodospirillales</taxon>
        <taxon>Azospirillaceae</taxon>
        <taxon>Azospirillum</taxon>
    </lineage>
</organism>
<keyword evidence="4 9" id="KW-0812">Transmembrane</keyword>
<keyword evidence="5" id="KW-0029">Amino-acid transport</keyword>
<feature type="transmembrane region" description="Helical" evidence="9">
    <location>
        <begin position="223"/>
        <end position="252"/>
    </location>
</feature>
<evidence type="ECO:0000256" key="5">
    <source>
        <dbReference type="ARBA" id="ARBA00022970"/>
    </source>
</evidence>
<sequence length="288" mass="30849">MELPILISGLDAGAFFALVALAYYVFFRSTGLINFAVGSYAMFSGMTVAYLVKEVGVTAWVAVPAAIASAVVISVLADYLIIRPILRRTTEEFAPVMAFVAVMFVIEQVAGILFGHRGVTGDYYLYGVFRISNFSLDHQSVFAFAATIAVFAGVWFWLRYGRYGRMLRAAGDNEHGARALGLPLPMIRLAALSTGGFLCGVAGILVAPAVALDIESHLRFATAGFIAFVLGGSKSAWACLAGGLLLGLIEAISARYLGGAYRDYVLLLLVLTVLTLRPQGLFHLSVRS</sequence>
<dbReference type="CDD" id="cd06582">
    <property type="entry name" value="TM_PBP1_LivH_like"/>
    <property type="match status" value="1"/>
</dbReference>
<feature type="transmembrane region" description="Helical" evidence="9">
    <location>
        <begin position="33"/>
        <end position="52"/>
    </location>
</feature>
<evidence type="ECO:0000256" key="3">
    <source>
        <dbReference type="ARBA" id="ARBA00022475"/>
    </source>
</evidence>
<dbReference type="Proteomes" id="UP000584642">
    <property type="component" value="Unassembled WGS sequence"/>
</dbReference>
<reference evidence="10 11" key="1">
    <citation type="submission" date="2020-05" db="EMBL/GenBank/DDBJ databases">
        <title>Azospirillum oleiclasticum sp. nov, a nitrogen-fixing and heavy crude oil-emulsifying bacterium isolated from the crude oil of Yumen Oilfield.</title>
        <authorList>
            <person name="Wu D."/>
            <person name="Cai M."/>
            <person name="Zhang X."/>
        </authorList>
    </citation>
    <scope>NUCLEOTIDE SEQUENCE [LARGE SCALE GENOMIC DNA]</scope>
    <source>
        <strain evidence="10 11">ROY-1-1-2</strain>
    </source>
</reference>
<evidence type="ECO:0000313" key="10">
    <source>
        <dbReference type="EMBL" id="NYZ22114.1"/>
    </source>
</evidence>
<evidence type="ECO:0000256" key="6">
    <source>
        <dbReference type="ARBA" id="ARBA00022989"/>
    </source>
</evidence>
<keyword evidence="2" id="KW-0813">Transport</keyword>
<evidence type="ECO:0000313" key="11">
    <source>
        <dbReference type="Proteomes" id="UP000584642"/>
    </source>
</evidence>
<dbReference type="EMBL" id="JABFDB010000015">
    <property type="protein sequence ID" value="NYZ22114.1"/>
    <property type="molecule type" value="Genomic_DNA"/>
</dbReference>
<keyword evidence="11" id="KW-1185">Reference proteome</keyword>
<comment type="similarity">
    <text evidence="8">Belongs to the binding-protein-dependent transport system permease family. LivHM subfamily.</text>
</comment>
<feature type="transmembrane region" description="Helical" evidence="9">
    <location>
        <begin position="264"/>
        <end position="282"/>
    </location>
</feature>
<evidence type="ECO:0000256" key="7">
    <source>
        <dbReference type="ARBA" id="ARBA00023136"/>
    </source>
</evidence>
<feature type="transmembrane region" description="Helical" evidence="9">
    <location>
        <begin position="139"/>
        <end position="158"/>
    </location>
</feature>
<comment type="subcellular location">
    <subcellularLocation>
        <location evidence="1">Cell membrane</location>
        <topology evidence="1">Multi-pass membrane protein</topology>
    </subcellularLocation>
</comment>
<name>A0ABX2TGG7_9PROT</name>
<comment type="caution">
    <text evidence="10">The sequence shown here is derived from an EMBL/GenBank/DDBJ whole genome shotgun (WGS) entry which is preliminary data.</text>
</comment>
<evidence type="ECO:0000256" key="8">
    <source>
        <dbReference type="ARBA" id="ARBA00037998"/>
    </source>
</evidence>
<accession>A0ABX2TGG7</accession>
<feature type="transmembrane region" description="Helical" evidence="9">
    <location>
        <begin position="6"/>
        <end position="26"/>
    </location>
</feature>
<keyword evidence="3" id="KW-1003">Cell membrane</keyword>
<dbReference type="InterPro" id="IPR001851">
    <property type="entry name" value="ABC_transp_permease"/>
</dbReference>
<dbReference type="InterPro" id="IPR052157">
    <property type="entry name" value="BCAA_transport_permease"/>
</dbReference>
<evidence type="ECO:0000256" key="4">
    <source>
        <dbReference type="ARBA" id="ARBA00022692"/>
    </source>
</evidence>
<feature type="transmembrane region" description="Helical" evidence="9">
    <location>
        <begin position="189"/>
        <end position="211"/>
    </location>
</feature>
<dbReference type="RefSeq" id="WP_180283894.1">
    <property type="nucleotide sequence ID" value="NZ_JABFDB010000015.1"/>
</dbReference>
<keyword evidence="6 9" id="KW-1133">Transmembrane helix</keyword>
<feature type="transmembrane region" description="Helical" evidence="9">
    <location>
        <begin position="58"/>
        <end position="81"/>
    </location>
</feature>
<feature type="transmembrane region" description="Helical" evidence="9">
    <location>
        <begin position="93"/>
        <end position="119"/>
    </location>
</feature>
<keyword evidence="7 9" id="KW-0472">Membrane</keyword>